<evidence type="ECO:0000313" key="1">
    <source>
        <dbReference type="EMBL" id="MDR6168428.1"/>
    </source>
</evidence>
<name>A0ABU1I5R5_9MICO</name>
<protein>
    <submittedName>
        <fullName evidence="1">Uncharacterized protein</fullName>
    </submittedName>
</protein>
<reference evidence="1 2" key="1">
    <citation type="submission" date="2023-08" db="EMBL/GenBank/DDBJ databases">
        <title>Functional and genomic diversity of the sorghum phyllosphere microbiome.</title>
        <authorList>
            <person name="Shade A."/>
        </authorList>
    </citation>
    <scope>NUCLEOTIDE SEQUENCE [LARGE SCALE GENOMIC DNA]</scope>
    <source>
        <strain evidence="1 2">SORGH_AS_0919</strain>
    </source>
</reference>
<evidence type="ECO:0000313" key="2">
    <source>
        <dbReference type="Proteomes" id="UP001260188"/>
    </source>
</evidence>
<organism evidence="1 2">
    <name type="scientific">Microbacterium paludicola</name>
    <dbReference type="NCBI Taxonomy" id="300019"/>
    <lineage>
        <taxon>Bacteria</taxon>
        <taxon>Bacillati</taxon>
        <taxon>Actinomycetota</taxon>
        <taxon>Actinomycetes</taxon>
        <taxon>Micrococcales</taxon>
        <taxon>Microbacteriaceae</taxon>
        <taxon>Microbacterium</taxon>
    </lineage>
</organism>
<dbReference type="Proteomes" id="UP001260188">
    <property type="component" value="Unassembled WGS sequence"/>
</dbReference>
<dbReference type="EMBL" id="JAVIZA010000001">
    <property type="protein sequence ID" value="MDR6168428.1"/>
    <property type="molecule type" value="Genomic_DNA"/>
</dbReference>
<dbReference type="RefSeq" id="WP_023952672.1">
    <property type="nucleotide sequence ID" value="NZ_CP018134.1"/>
</dbReference>
<gene>
    <name evidence="1" type="ORF">QE367_002632</name>
</gene>
<keyword evidence="2" id="KW-1185">Reference proteome</keyword>
<comment type="caution">
    <text evidence="1">The sequence shown here is derived from an EMBL/GenBank/DDBJ whole genome shotgun (WGS) entry which is preliminary data.</text>
</comment>
<sequence>MSSHVSEIVLRADPAIWSPVPHAHAEVNNWIAARVASAPADTARHVEDAARLALYATLGSELSLALLLTVPSSGIYGMLGVLGVAGAPAPSNAEEARDVAEALLPSPWGAEMLAVDLGTARGWRATVLDPVQRDDDGVALPQTVSTAYVLDVDGRCVVAALSPLAPLAAAAAQVLAQRALSTIDVSERSEV</sequence>
<accession>A0ABU1I5R5</accession>
<proteinExistence type="predicted"/>